<protein>
    <submittedName>
        <fullName evidence="1">Uncharacterized protein</fullName>
    </submittedName>
</protein>
<proteinExistence type="predicted"/>
<accession>A4VH74</accession>
<keyword evidence="2" id="KW-1185">Reference proteome</keyword>
<sequence length="126" mass="14624">MEFRYLGNGQYFPPIAPNGRVYAVPFEREDQVEIFYLTSEGIVGVDVQARWSEIVGFYYDDDSWEIIPRNYFGRGMRFRRRVPCLMVIDGRETCTTHILGYPIPSCVMNRVAFEQRMPKPDANLGG</sequence>
<name>A4VH74_STUS1</name>
<dbReference type="AlphaFoldDB" id="A4VH74"/>
<dbReference type="HOGENOM" id="CLU_2035991_0_0_6"/>
<evidence type="ECO:0000313" key="1">
    <source>
        <dbReference type="EMBL" id="ABP78325.1"/>
    </source>
</evidence>
<reference evidence="1 2" key="1">
    <citation type="journal article" date="2008" name="Proc. Natl. Acad. Sci. U.S.A.">
        <title>Nitrogen fixation island and rhizosphere competence traits in the genome of root-associated Pseudomonas stutzeri A1501.</title>
        <authorList>
            <person name="Yan Y."/>
            <person name="Yang J."/>
            <person name="Dou Y."/>
            <person name="Chen M."/>
            <person name="Ping S."/>
            <person name="Peng J."/>
            <person name="Lu W."/>
            <person name="Zhang W."/>
            <person name="Yao Z."/>
            <person name="Li H."/>
            <person name="Liu W."/>
            <person name="He S."/>
            <person name="Geng L."/>
            <person name="Zhang X."/>
            <person name="Yang F."/>
            <person name="Yu H."/>
            <person name="Zhan Y."/>
            <person name="Li D."/>
            <person name="Lin Z."/>
            <person name="Wang Y."/>
            <person name="Elmerich C."/>
            <person name="Lin M."/>
            <person name="Jin Q."/>
        </authorList>
    </citation>
    <scope>NUCLEOTIDE SEQUENCE [LARGE SCALE GENOMIC DNA]</scope>
    <source>
        <strain evidence="1 2">A1501</strain>
    </source>
</reference>
<dbReference type="KEGG" id="psa:PST_0619"/>
<gene>
    <name evidence="1" type="ordered locus">PST_0619</name>
</gene>
<dbReference type="EMBL" id="CP000304">
    <property type="protein sequence ID" value="ABP78325.1"/>
    <property type="molecule type" value="Genomic_DNA"/>
</dbReference>
<organism evidence="1 2">
    <name type="scientific">Stutzerimonas stutzeri (strain A1501)</name>
    <name type="common">Pseudomonas stutzeri</name>
    <dbReference type="NCBI Taxonomy" id="379731"/>
    <lineage>
        <taxon>Bacteria</taxon>
        <taxon>Pseudomonadati</taxon>
        <taxon>Pseudomonadota</taxon>
        <taxon>Gammaproteobacteria</taxon>
        <taxon>Pseudomonadales</taxon>
        <taxon>Pseudomonadaceae</taxon>
        <taxon>Stutzerimonas</taxon>
    </lineage>
</organism>
<evidence type="ECO:0000313" key="2">
    <source>
        <dbReference type="Proteomes" id="UP000000233"/>
    </source>
</evidence>
<dbReference type="RefSeq" id="WP_011911851.1">
    <property type="nucleotide sequence ID" value="NC_009434.1"/>
</dbReference>
<dbReference type="Proteomes" id="UP000000233">
    <property type="component" value="Chromosome"/>
</dbReference>